<proteinExistence type="predicted"/>
<evidence type="ECO:0000313" key="1">
    <source>
        <dbReference type="EMBL" id="OAP01143.1"/>
    </source>
</evidence>
<organism evidence="1 2">
    <name type="scientific">Arabidopsis thaliana</name>
    <name type="common">Mouse-ear cress</name>
    <dbReference type="NCBI Taxonomy" id="3702"/>
    <lineage>
        <taxon>Eukaryota</taxon>
        <taxon>Viridiplantae</taxon>
        <taxon>Streptophyta</taxon>
        <taxon>Embryophyta</taxon>
        <taxon>Tracheophyta</taxon>
        <taxon>Spermatophyta</taxon>
        <taxon>Magnoliopsida</taxon>
        <taxon>eudicotyledons</taxon>
        <taxon>Gunneridae</taxon>
        <taxon>Pentapetalae</taxon>
        <taxon>rosids</taxon>
        <taxon>malvids</taxon>
        <taxon>Brassicales</taxon>
        <taxon>Brassicaceae</taxon>
        <taxon>Camelineae</taxon>
        <taxon>Arabidopsis</taxon>
    </lineage>
</organism>
<evidence type="ECO:0000313" key="2">
    <source>
        <dbReference type="Proteomes" id="UP000078284"/>
    </source>
</evidence>
<dbReference type="EMBL" id="LUHQ01000004">
    <property type="protein sequence ID" value="OAP01143.1"/>
    <property type="molecule type" value="Genomic_DNA"/>
</dbReference>
<comment type="caution">
    <text evidence="1">The sequence shown here is derived from an EMBL/GenBank/DDBJ whole genome shotgun (WGS) entry which is preliminary data.</text>
</comment>
<gene>
    <name evidence="1" type="ordered locus">AXX17_At4g10650</name>
</gene>
<sequence length="103" mass="11566">MVVINCCESEAIESLVIPIDWAYWRARNNAIASAMRGDLTFRDADWWWRAVSSGQFRITHPKPTSLVSCFQAASVKIDTRSRSGRRAAKERCGSGSVCCDFFS</sequence>
<name>A0A178V826_ARATH</name>
<reference evidence="2" key="1">
    <citation type="journal article" date="2016" name="Proc. Natl. Acad. Sci. U.S.A.">
        <title>Chromosome-level assembly of Arabidopsis thaliana Ler reveals the extent of translocation and inversion polymorphisms.</title>
        <authorList>
            <person name="Zapata L."/>
            <person name="Ding J."/>
            <person name="Willing E.M."/>
            <person name="Hartwig B."/>
            <person name="Bezdan D."/>
            <person name="Jiao W.B."/>
            <person name="Patel V."/>
            <person name="Velikkakam James G."/>
            <person name="Koornneef M."/>
            <person name="Ossowski S."/>
            <person name="Schneeberger K."/>
        </authorList>
    </citation>
    <scope>NUCLEOTIDE SEQUENCE [LARGE SCALE GENOMIC DNA]</scope>
    <source>
        <strain evidence="2">cv. Landsberg erecta</strain>
    </source>
</reference>
<protein>
    <submittedName>
        <fullName evidence="1">Uncharacterized protein</fullName>
    </submittedName>
</protein>
<accession>A0A178V826</accession>
<dbReference type="Proteomes" id="UP000078284">
    <property type="component" value="Chromosome 4"/>
</dbReference>
<dbReference type="AlphaFoldDB" id="A0A178V826"/>